<sequence length="193" mass="21143">MPISFDTSGLQQLDSNAWRDPATGDIVQLSYFDLVPDLPAPLTDLATLRRGLTEIHAESGCLIEAFVVGIDSQPALLRLQKMRLPDQPTGLVFVASLTVPKANCSAVLQILCPETGTTGIREAVLALEIGFDNMYPPHPYAPGLQGALPYNMADDLRWDERFPDHPLSRARRWVAYTCPAARLDPNFAALPAF</sequence>
<dbReference type="RefSeq" id="WP_327097189.1">
    <property type="nucleotide sequence ID" value="NZ_CP109149.1"/>
</dbReference>
<protein>
    <submittedName>
        <fullName evidence="1">Uncharacterized protein</fullName>
    </submittedName>
</protein>
<dbReference type="Proteomes" id="UP001432062">
    <property type="component" value="Chromosome"/>
</dbReference>
<reference evidence="1" key="1">
    <citation type="submission" date="2022-10" db="EMBL/GenBank/DDBJ databases">
        <title>The complete genomes of actinobacterial strains from the NBC collection.</title>
        <authorList>
            <person name="Joergensen T.S."/>
            <person name="Alvarez Arevalo M."/>
            <person name="Sterndorff E.B."/>
            <person name="Faurdal D."/>
            <person name="Vuksanovic O."/>
            <person name="Mourched A.-S."/>
            <person name="Charusanti P."/>
            <person name="Shaw S."/>
            <person name="Blin K."/>
            <person name="Weber T."/>
        </authorList>
    </citation>
    <scope>NUCLEOTIDE SEQUENCE</scope>
    <source>
        <strain evidence="1">NBC_01482</strain>
    </source>
</reference>
<name>A0ABZ1YPM6_9NOCA</name>
<keyword evidence="2" id="KW-1185">Reference proteome</keyword>
<evidence type="ECO:0000313" key="1">
    <source>
        <dbReference type="EMBL" id="WUV43837.1"/>
    </source>
</evidence>
<proteinExistence type="predicted"/>
<gene>
    <name evidence="1" type="ORF">OG563_32155</name>
</gene>
<evidence type="ECO:0000313" key="2">
    <source>
        <dbReference type="Proteomes" id="UP001432062"/>
    </source>
</evidence>
<organism evidence="1 2">
    <name type="scientific">Nocardia vinacea</name>
    <dbReference type="NCBI Taxonomy" id="96468"/>
    <lineage>
        <taxon>Bacteria</taxon>
        <taxon>Bacillati</taxon>
        <taxon>Actinomycetota</taxon>
        <taxon>Actinomycetes</taxon>
        <taxon>Mycobacteriales</taxon>
        <taxon>Nocardiaceae</taxon>
        <taxon>Nocardia</taxon>
    </lineage>
</organism>
<dbReference type="EMBL" id="CP109441">
    <property type="protein sequence ID" value="WUV43837.1"/>
    <property type="molecule type" value="Genomic_DNA"/>
</dbReference>
<accession>A0ABZ1YPM6</accession>